<evidence type="ECO:0000313" key="2">
    <source>
        <dbReference type="Proteomes" id="UP000003959"/>
    </source>
</evidence>
<accession>F4XZH5</accession>
<name>F4XZH5_9CYAN</name>
<sequence>MDVTNQKNRYELKQRSLKIEFIVDYYPQREVFSFTALGW</sequence>
<organism evidence="1 2">
    <name type="scientific">Moorena producens 3L</name>
    <dbReference type="NCBI Taxonomy" id="489825"/>
    <lineage>
        <taxon>Bacteria</taxon>
        <taxon>Bacillati</taxon>
        <taxon>Cyanobacteriota</taxon>
        <taxon>Cyanophyceae</taxon>
        <taxon>Coleofasciculales</taxon>
        <taxon>Coleofasciculaceae</taxon>
        <taxon>Moorena</taxon>
    </lineage>
</organism>
<evidence type="ECO:0000313" key="1">
    <source>
        <dbReference type="EMBL" id="EGJ29980.1"/>
    </source>
</evidence>
<dbReference type="Proteomes" id="UP000003959">
    <property type="component" value="Unassembled WGS sequence"/>
</dbReference>
<gene>
    <name evidence="1" type="ORF">LYNGBM3L_57540</name>
</gene>
<proteinExistence type="predicted"/>
<reference evidence="2" key="1">
    <citation type="journal article" date="2011" name="Proc. Natl. Acad. Sci. U.S.A.">
        <title>Genomic insights into the physiology and ecology of the marine filamentous cyanobacterium Lyngbya majuscula.</title>
        <authorList>
            <person name="Jones A.C."/>
            <person name="Monroe E.A."/>
            <person name="Podell S."/>
            <person name="Hess W.R."/>
            <person name="Klages S."/>
            <person name="Esquenazi E."/>
            <person name="Niessen S."/>
            <person name="Hoover H."/>
            <person name="Rothmann M."/>
            <person name="Lasken R.S."/>
            <person name="Yates J.R.III."/>
            <person name="Reinhardt R."/>
            <person name="Kube M."/>
            <person name="Burkart M.D."/>
            <person name="Allen E.E."/>
            <person name="Dorrestein P.C."/>
            <person name="Gerwick W.H."/>
            <person name="Gerwick L."/>
        </authorList>
    </citation>
    <scope>NUCLEOTIDE SEQUENCE [LARGE SCALE GENOMIC DNA]</scope>
    <source>
        <strain evidence="2">3L</strain>
    </source>
</reference>
<dbReference type="HOGENOM" id="CLU_3312903_0_0_3"/>
<dbReference type="AlphaFoldDB" id="F4XZH5"/>
<dbReference type="EMBL" id="GL890964">
    <property type="protein sequence ID" value="EGJ29980.1"/>
    <property type="molecule type" value="Genomic_DNA"/>
</dbReference>
<keyword evidence="2" id="KW-1185">Reference proteome</keyword>
<protein>
    <submittedName>
        <fullName evidence="1">Uncharacterized protein</fullName>
    </submittedName>
</protein>